<accession>A0ABW0X5Y3</accession>
<reference evidence="3" key="1">
    <citation type="journal article" date="2019" name="Int. J. Syst. Evol. Microbiol.">
        <title>The Global Catalogue of Microorganisms (GCM) 10K type strain sequencing project: providing services to taxonomists for standard genome sequencing and annotation.</title>
        <authorList>
            <consortium name="The Broad Institute Genomics Platform"/>
            <consortium name="The Broad Institute Genome Sequencing Center for Infectious Disease"/>
            <person name="Wu L."/>
            <person name="Ma J."/>
        </authorList>
    </citation>
    <scope>NUCLEOTIDE SEQUENCE [LARGE SCALE GENOMIC DNA]</scope>
    <source>
        <strain evidence="3">CGMCC 4.1437</strain>
    </source>
</reference>
<name>A0ABW0X5Y3_9ACTN</name>
<dbReference type="InterPro" id="IPR025117">
    <property type="entry name" value="DUF4037"/>
</dbReference>
<evidence type="ECO:0000313" key="2">
    <source>
        <dbReference type="EMBL" id="MFC5665967.1"/>
    </source>
</evidence>
<dbReference type="EMBL" id="JBHSOF010000034">
    <property type="protein sequence ID" value="MFC5665967.1"/>
    <property type="molecule type" value="Genomic_DNA"/>
</dbReference>
<evidence type="ECO:0000313" key="3">
    <source>
        <dbReference type="Proteomes" id="UP001595975"/>
    </source>
</evidence>
<evidence type="ECO:0000259" key="1">
    <source>
        <dbReference type="Pfam" id="PF13228"/>
    </source>
</evidence>
<sequence>MLDAAAEALEVFGDYDTGRFALTLSGSISKGTSDALSDVDFRFYSDKPRPDAGPGWEARWQALRRRWDERGVVLDEPWFRTVGEVDACVDSWLAGHGVPDDLIWTVWGYHPLADLARQVPIYDAHDLVGRWRSLLVPYPDAVRLATIRRHLPALLYWRGDYHYRNKARRGDLVFLAGLTTKLVHHVVQVLAALNRAYYPGDGNNLRLLSTLSILPSKAEERITRILYPAQAAADLVGQREQLIALIDETAALVTAEFPDQDWWGHDH</sequence>
<gene>
    <name evidence="2" type="ORF">ACFP3U_23690</name>
</gene>
<keyword evidence="3" id="KW-1185">Reference proteome</keyword>
<feature type="domain" description="DUF4037" evidence="1">
    <location>
        <begin position="112"/>
        <end position="200"/>
    </location>
</feature>
<proteinExistence type="predicted"/>
<organism evidence="2 3">
    <name type="scientific">Kitasatospora misakiensis</name>
    <dbReference type="NCBI Taxonomy" id="67330"/>
    <lineage>
        <taxon>Bacteria</taxon>
        <taxon>Bacillati</taxon>
        <taxon>Actinomycetota</taxon>
        <taxon>Actinomycetes</taxon>
        <taxon>Kitasatosporales</taxon>
        <taxon>Streptomycetaceae</taxon>
        <taxon>Kitasatospora</taxon>
    </lineage>
</organism>
<dbReference type="Pfam" id="PF13228">
    <property type="entry name" value="DUF4037"/>
    <property type="match status" value="1"/>
</dbReference>
<protein>
    <submittedName>
        <fullName evidence="2">DUF4037 domain-containing protein</fullName>
    </submittedName>
</protein>
<dbReference type="RefSeq" id="WP_380227639.1">
    <property type="nucleotide sequence ID" value="NZ_JBHSOF010000034.1"/>
</dbReference>
<dbReference type="Proteomes" id="UP001595975">
    <property type="component" value="Unassembled WGS sequence"/>
</dbReference>
<comment type="caution">
    <text evidence="2">The sequence shown here is derived from an EMBL/GenBank/DDBJ whole genome shotgun (WGS) entry which is preliminary data.</text>
</comment>